<keyword evidence="1" id="KW-1133">Transmembrane helix</keyword>
<keyword evidence="4" id="KW-1185">Reference proteome</keyword>
<organism evidence="3 5">
    <name type="scientific">Mesomycoplasma dispar</name>
    <dbReference type="NCBI Taxonomy" id="86660"/>
    <lineage>
        <taxon>Bacteria</taxon>
        <taxon>Bacillati</taxon>
        <taxon>Mycoplasmatota</taxon>
        <taxon>Mycoplasmoidales</taxon>
        <taxon>Metamycoplasmataceae</taxon>
        <taxon>Mesomycoplasma</taxon>
    </lineage>
</organism>
<evidence type="ECO:0000313" key="2">
    <source>
        <dbReference type="EMBL" id="ATP59718.1"/>
    </source>
</evidence>
<name>A0AAJ5NQ87_9BACT</name>
<dbReference type="Pfam" id="PF12822">
    <property type="entry name" value="ECF_trnsprt"/>
    <property type="match status" value="1"/>
</dbReference>
<feature type="transmembrane region" description="Helical" evidence="1">
    <location>
        <begin position="192"/>
        <end position="222"/>
    </location>
</feature>
<sequence>MANSIFWRSNFNFKLSVAGILFGLSLVFFIFSQNYFSWPFFQNLGLKVDLSTLFFIPIFLISGFWIGFTCLLIRFLVGPWLSFNSYGGIDIIYFGHFILFFASCIYIFSFLFFRFLFRNFLPNSQKTKTIIILALIFAILVTAFLMTYLNGILITPVYLRLFKLTDSISFLATIEKWDEVSKNFLGDLKLPYWTFILSVYTPFNLANFSLESILALPIYVIVDHFLKKRIKN</sequence>
<dbReference type="RefSeq" id="WP_044635442.1">
    <property type="nucleotide sequence ID" value="NZ_CP007229.1"/>
</dbReference>
<feature type="transmembrane region" description="Helical" evidence="1">
    <location>
        <begin position="52"/>
        <end position="77"/>
    </location>
</feature>
<accession>A0AAJ5NQ87</accession>
<evidence type="ECO:0000313" key="3">
    <source>
        <dbReference type="EMBL" id="VEU61866.1"/>
    </source>
</evidence>
<dbReference type="Proteomes" id="UP000224629">
    <property type="component" value="Chromosome"/>
</dbReference>
<feature type="transmembrane region" description="Helical" evidence="1">
    <location>
        <begin position="97"/>
        <end position="117"/>
    </location>
</feature>
<evidence type="ECO:0000256" key="1">
    <source>
        <dbReference type="SAM" id="Phobius"/>
    </source>
</evidence>
<dbReference type="KEGG" id="mds:MDIS_02260"/>
<keyword evidence="1" id="KW-0812">Transmembrane</keyword>
<dbReference type="EMBL" id="CP024161">
    <property type="protein sequence ID" value="ATP59718.1"/>
    <property type="molecule type" value="Genomic_DNA"/>
</dbReference>
<feature type="transmembrane region" description="Helical" evidence="1">
    <location>
        <begin position="12"/>
        <end position="31"/>
    </location>
</feature>
<dbReference type="AlphaFoldDB" id="A0AAJ5NQ87"/>
<dbReference type="EMBL" id="LR214971">
    <property type="protein sequence ID" value="VEU61866.1"/>
    <property type="molecule type" value="Genomic_DNA"/>
</dbReference>
<dbReference type="NCBIfam" id="NF046054">
    <property type="entry name" value="memb_MPN527"/>
    <property type="match status" value="1"/>
</dbReference>
<protein>
    <submittedName>
        <fullName evidence="3">Uncharacterized protein</fullName>
    </submittedName>
</protein>
<reference evidence="3 5" key="2">
    <citation type="submission" date="2019-01" db="EMBL/GenBank/DDBJ databases">
        <authorList>
            <consortium name="Pathogen Informatics"/>
        </authorList>
    </citation>
    <scope>NUCLEOTIDE SEQUENCE [LARGE SCALE GENOMIC DNA]</scope>
    <source>
        <strain evidence="3 5">NCTC10125</strain>
    </source>
</reference>
<feature type="transmembrane region" description="Helical" evidence="1">
    <location>
        <begin position="129"/>
        <end position="154"/>
    </location>
</feature>
<reference evidence="2 4" key="1">
    <citation type="submission" date="2017-10" db="EMBL/GenBank/DDBJ databases">
        <title>Genome-wide analysis of the first isolated strain mycoplasma dispar GS01.</title>
        <authorList>
            <person name="Hao H."/>
            <person name="Chen S."/>
            <person name="Zhao P."/>
            <person name="Chu Y."/>
            <person name="Liu Y."/>
        </authorList>
    </citation>
    <scope>NUCLEOTIDE SEQUENCE [LARGE SCALE GENOMIC DNA]</scope>
    <source>
        <strain evidence="2 4">GS01</strain>
    </source>
</reference>
<gene>
    <name evidence="2" type="ORF">CSW10_02100</name>
    <name evidence="3" type="ORF">NCTC10125_00433</name>
</gene>
<evidence type="ECO:0000313" key="4">
    <source>
        <dbReference type="Proteomes" id="UP000224629"/>
    </source>
</evidence>
<evidence type="ECO:0000313" key="5">
    <source>
        <dbReference type="Proteomes" id="UP000289629"/>
    </source>
</evidence>
<dbReference type="Gene3D" id="1.10.1760.20">
    <property type="match status" value="1"/>
</dbReference>
<dbReference type="Proteomes" id="UP000289629">
    <property type="component" value="Chromosome"/>
</dbReference>
<dbReference type="InterPro" id="IPR024529">
    <property type="entry name" value="ECF_trnsprt_substrate-spec"/>
</dbReference>
<dbReference type="GO" id="GO:0022857">
    <property type="term" value="F:transmembrane transporter activity"/>
    <property type="evidence" value="ECO:0007669"/>
    <property type="project" value="InterPro"/>
</dbReference>
<proteinExistence type="predicted"/>
<keyword evidence="1" id="KW-0472">Membrane</keyword>